<dbReference type="InterPro" id="IPR043964">
    <property type="entry name" value="P-loop_TraG"/>
</dbReference>
<dbReference type="Proteomes" id="UP000031847">
    <property type="component" value="Unassembled WGS sequence"/>
</dbReference>
<dbReference type="SUPFAM" id="SSF52540">
    <property type="entry name" value="P-loop containing nucleoside triphosphate hydrolases"/>
    <property type="match status" value="1"/>
</dbReference>
<dbReference type="AlphaFoldDB" id="A0A0B8QZA3"/>
<accession>A0A0B8QZA3</accession>
<reference evidence="3 4" key="1">
    <citation type="submission" date="2015-01" db="EMBL/GenBank/DDBJ databases">
        <title>Lactococcus lactis subsp.lactis JCM 5805 whole genome shotgun sequence.</title>
        <authorList>
            <person name="Fujii T."/>
            <person name="Tomita Y."/>
            <person name="Ikushima S."/>
            <person name="Fujiwara D."/>
        </authorList>
    </citation>
    <scope>NUCLEOTIDE SEQUENCE [LARGE SCALE GENOMIC DNA]</scope>
    <source>
        <strain evidence="3 4">JCM 5805</strain>
    </source>
</reference>
<organism evidence="3 4">
    <name type="scientific">Lactococcus lactis subsp. lactis</name>
    <name type="common">Streptococcus lactis</name>
    <dbReference type="NCBI Taxonomy" id="1360"/>
    <lineage>
        <taxon>Bacteria</taxon>
        <taxon>Bacillati</taxon>
        <taxon>Bacillota</taxon>
        <taxon>Bacilli</taxon>
        <taxon>Lactobacillales</taxon>
        <taxon>Streptococcaceae</taxon>
        <taxon>Lactococcus</taxon>
    </lineage>
</organism>
<name>A0A0B8QZA3_LACLL</name>
<dbReference type="Gene3D" id="3.40.50.300">
    <property type="entry name" value="P-loop containing nucleotide triphosphate hydrolases"/>
    <property type="match status" value="1"/>
</dbReference>
<dbReference type="Gene3D" id="1.10.8.730">
    <property type="match status" value="1"/>
</dbReference>
<evidence type="ECO:0000256" key="1">
    <source>
        <dbReference type="SAM" id="MobiDB-lite"/>
    </source>
</evidence>
<proteinExistence type="predicted"/>
<dbReference type="InterPro" id="IPR027417">
    <property type="entry name" value="P-loop_NTPase"/>
</dbReference>
<feature type="region of interest" description="Disordered" evidence="1">
    <location>
        <begin position="32"/>
        <end position="51"/>
    </location>
</feature>
<sequence>MFMKTIFTPQVRSGGMRPMNLLKKAPFAKQETSSLAKRRTARSKKKANPNSMHRIKYTSQFENGLMHIVGQESSKMYRLGELNYEISDGGTQDNTVISYVEALNTLNQNSRYQLYITNRRVKASSLEHVLQDYQGDENDSLRLEMNTVIQSQQKTDPKNFTATKYAIFTTKARTLAIANHELDKLNTNFINRFDAKDVKLTSQPLTGIDRLEVMNDLLRPNHPFTASYQDIALSNLPSKAFIVPSHLKFPNGADFFRVGKRYARVFYVREFPKYLEDKLIKELCGAGMELDISLHAQTYDMVKARKDINTKKTLNRSEIRKQQRKNFKRGFSDDDISGEESEIQYAAEGQLNAFKEEGQKLFSGIFAVYQAADTKEELDKNTETILGIGQTYDVEFEAVEQYNEEALNTILPIGKPYLDVEMNYMRDMTSLNVATQIPWSNINLLSRDGLFYGRNQLTHNMISVNRLKDLITPSGLYLGSSGSGKGMTVKWEMLNVLLKWRKHRLIIVDPESEYLKIAKRFGAEILDISTGTPHHLNILDLVDKNLLKDEDRNVDLIKEKTNLLCSLFDSLLKSFSDAEETMVDRVTRLTYDRYQEPTLVEWHKVLLEQPEELAQHFATKIERFTIGSQDIFAHKTNIDLNARFVVFNIKQLDPRLKPFAMKVILDQIWKQVVSGQGKVTTHLYFDELQLMFNDEATAQWFSGLWSRVRKYGTVTNGITQKIGTLLNSEAGRAMITNSEFIVLLRQKIDDINRLREVMTLSPQLVKYVQETAPQGTGLIYAGGTIVPFENPIPKDTALFELMNTDANAA</sequence>
<evidence type="ECO:0000313" key="3">
    <source>
        <dbReference type="EMBL" id="GAM80258.1"/>
    </source>
</evidence>
<evidence type="ECO:0000259" key="2">
    <source>
        <dbReference type="Pfam" id="PF19044"/>
    </source>
</evidence>
<comment type="caution">
    <text evidence="3">The sequence shown here is derived from an EMBL/GenBank/DDBJ whole genome shotgun (WGS) entry which is preliminary data.</text>
</comment>
<protein>
    <submittedName>
        <fullName evidence="3">Type IV secretory pathway, VirB4 components</fullName>
    </submittedName>
</protein>
<dbReference type="EMBL" id="BBSI01000022">
    <property type="protein sequence ID" value="GAM80258.1"/>
    <property type="molecule type" value="Genomic_DNA"/>
</dbReference>
<dbReference type="Pfam" id="PF19044">
    <property type="entry name" value="P-loop_TraG"/>
    <property type="match status" value="1"/>
</dbReference>
<feature type="compositionally biased region" description="Basic residues" evidence="1">
    <location>
        <begin position="36"/>
        <end position="47"/>
    </location>
</feature>
<gene>
    <name evidence="3" type="ORF">JCM5805K_1369</name>
</gene>
<dbReference type="NCBIfam" id="NF045971">
    <property type="entry name" value="conju_CD1110"/>
    <property type="match status" value="1"/>
</dbReference>
<evidence type="ECO:0000313" key="4">
    <source>
        <dbReference type="Proteomes" id="UP000031847"/>
    </source>
</evidence>
<feature type="domain" description="TraG P-loop" evidence="2">
    <location>
        <begin position="476"/>
        <end position="762"/>
    </location>
</feature>